<evidence type="ECO:0000313" key="2">
    <source>
        <dbReference type="EMBL" id="OEH48796.1"/>
    </source>
</evidence>
<dbReference type="Gene3D" id="3.30.1370.120">
    <property type="match status" value="1"/>
</dbReference>
<organism evidence="2 3">
    <name type="scientific">Legionella parisiensis</name>
    <dbReference type="NCBI Taxonomy" id="45071"/>
    <lineage>
        <taxon>Bacteria</taxon>
        <taxon>Pseudomonadati</taxon>
        <taxon>Pseudomonadota</taxon>
        <taxon>Gammaproteobacteria</taxon>
        <taxon>Legionellales</taxon>
        <taxon>Legionellaceae</taxon>
        <taxon>Legionella</taxon>
    </lineage>
</organism>
<feature type="chain" id="PRO_5009179751" description="Type II/III secretion system protein" evidence="1">
    <location>
        <begin position="19"/>
        <end position="248"/>
    </location>
</feature>
<keyword evidence="1" id="KW-0732">Signal</keyword>
<dbReference type="Proteomes" id="UP000095229">
    <property type="component" value="Unassembled WGS sequence"/>
</dbReference>
<dbReference type="STRING" id="45071.Lpar_1358"/>
<dbReference type="RefSeq" id="WP_058517245.1">
    <property type="nucleotide sequence ID" value="NZ_CAAAIE010000005.1"/>
</dbReference>
<dbReference type="PATRIC" id="fig|45071.6.peg.1461"/>
<dbReference type="OrthoDB" id="5644460at2"/>
<dbReference type="InterPro" id="IPR038591">
    <property type="entry name" value="NolW-like_sf"/>
</dbReference>
<comment type="caution">
    <text evidence="2">The sequence shown here is derived from an EMBL/GenBank/DDBJ whole genome shotgun (WGS) entry which is preliminary data.</text>
</comment>
<feature type="signal peptide" evidence="1">
    <location>
        <begin position="1"/>
        <end position="18"/>
    </location>
</feature>
<evidence type="ECO:0000256" key="1">
    <source>
        <dbReference type="SAM" id="SignalP"/>
    </source>
</evidence>
<accession>A0A1E5JW75</accession>
<gene>
    <name evidence="2" type="ORF">lpari_00196</name>
</gene>
<dbReference type="AlphaFoldDB" id="A0A1E5JW75"/>
<protein>
    <recommendedName>
        <fullName evidence="4">Type II/III secretion system protein</fullName>
    </recommendedName>
</protein>
<keyword evidence="3" id="KW-1185">Reference proteome</keyword>
<name>A0A1E5JW75_9GAMM</name>
<reference evidence="2 3" key="1">
    <citation type="submission" date="2016-02" db="EMBL/GenBank/DDBJ databases">
        <title>Secondary metabolites in Legionella.</title>
        <authorList>
            <person name="Tobias N.J."/>
            <person name="Bode H.B."/>
        </authorList>
    </citation>
    <scope>NUCLEOTIDE SEQUENCE [LARGE SCALE GENOMIC DNA]</scope>
    <source>
        <strain evidence="2 3">DSM 19216</strain>
    </source>
</reference>
<dbReference type="EMBL" id="LSOG01000004">
    <property type="protein sequence ID" value="OEH48796.1"/>
    <property type="molecule type" value="Genomic_DNA"/>
</dbReference>
<evidence type="ECO:0000313" key="3">
    <source>
        <dbReference type="Proteomes" id="UP000095229"/>
    </source>
</evidence>
<evidence type="ECO:0008006" key="4">
    <source>
        <dbReference type="Google" id="ProtNLM"/>
    </source>
</evidence>
<sequence>MQRFCLIGLLLLASNVFSQTITKVIELHYVPVQKVIQLIQPLLQNGEKISGSGETLVVQVSPETLTQIRTVIHQIDVPPVTFKISIYQGDPDWLSAQNENSVSYSSKSPAEVKRSQSVNVMSGESAFVSTDEEVPIITSVGVGFFTTGITYQQHQIKNGLLVQPIMRGSKVQLKLRRVREQQDPAGGQQFDNQNIDTTLMVPLNKWVSLGTAEGTEDTDSTSVSYTAGRPFSQQATLYVKVSVERDLQ</sequence>
<proteinExistence type="predicted"/>